<keyword evidence="6 11" id="KW-0274">FAD</keyword>
<feature type="domain" description="FAD-binding FR-type" evidence="13">
    <location>
        <begin position="5"/>
        <end position="105"/>
    </location>
</feature>
<dbReference type="PIRSF" id="PIRSF006816">
    <property type="entry name" value="Cyc3_hyd_g"/>
    <property type="match status" value="1"/>
</dbReference>
<evidence type="ECO:0000256" key="7">
    <source>
        <dbReference type="ARBA" id="ARBA00022982"/>
    </source>
</evidence>
<evidence type="ECO:0000259" key="13">
    <source>
        <dbReference type="PROSITE" id="PS51384"/>
    </source>
</evidence>
<comment type="cofactor">
    <cofactor evidence="12">
        <name>[2Fe-2S] cluster</name>
        <dbReference type="ChEBI" id="CHEBI:190135"/>
    </cofactor>
    <text evidence="12">Binds 1 [2Fe-2S] cluster per subunit.</text>
</comment>
<keyword evidence="4 12" id="KW-0001">2Fe-2S</keyword>
<dbReference type="EMBL" id="JADIMZ010000116">
    <property type="protein sequence ID" value="MBO8433202.1"/>
    <property type="molecule type" value="Genomic_DNA"/>
</dbReference>
<reference evidence="14" key="1">
    <citation type="submission" date="2020-10" db="EMBL/GenBank/DDBJ databases">
        <authorList>
            <person name="Gilroy R."/>
        </authorList>
    </citation>
    <scope>NUCLEOTIDE SEQUENCE</scope>
    <source>
        <strain evidence="14">2889</strain>
    </source>
</reference>
<keyword evidence="5 12" id="KW-0479">Metal-binding</keyword>
<evidence type="ECO:0000256" key="2">
    <source>
        <dbReference type="ARBA" id="ARBA00022448"/>
    </source>
</evidence>
<dbReference type="InterPro" id="IPR001433">
    <property type="entry name" value="OxRdtase_FAD/NAD-bd"/>
</dbReference>
<comment type="cofactor">
    <cofactor evidence="10">
        <name>[2Fe-2S] cluster</name>
        <dbReference type="ChEBI" id="CHEBI:190135"/>
    </cofactor>
</comment>
<keyword evidence="7" id="KW-0249">Electron transport</keyword>
<dbReference type="InterPro" id="IPR017927">
    <property type="entry name" value="FAD-bd_FR_type"/>
</dbReference>
<feature type="binding site" evidence="12">
    <location>
        <position position="257"/>
    </location>
    <ligand>
        <name>[2Fe-2S] cluster</name>
        <dbReference type="ChEBI" id="CHEBI:190135"/>
    </ligand>
</feature>
<proteinExistence type="inferred from homology"/>
<dbReference type="Pfam" id="PF10418">
    <property type="entry name" value="DHODB_Fe-S_bind"/>
    <property type="match status" value="1"/>
</dbReference>
<feature type="binding site" evidence="12">
    <location>
        <position position="241"/>
    </location>
    <ligand>
        <name>[2Fe-2S] cluster</name>
        <dbReference type="ChEBI" id="CHEBI:190135"/>
    </ligand>
</feature>
<feature type="binding site" evidence="12">
    <location>
        <position position="244"/>
    </location>
    <ligand>
        <name>[2Fe-2S] cluster</name>
        <dbReference type="ChEBI" id="CHEBI:190135"/>
    </ligand>
</feature>
<evidence type="ECO:0000256" key="10">
    <source>
        <dbReference type="ARBA" id="ARBA00034078"/>
    </source>
</evidence>
<evidence type="ECO:0000256" key="5">
    <source>
        <dbReference type="ARBA" id="ARBA00022723"/>
    </source>
</evidence>
<comment type="cofactor">
    <cofactor evidence="11">
        <name>FAD</name>
        <dbReference type="ChEBI" id="CHEBI:57692"/>
    </cofactor>
    <text evidence="11">Binds 1 FAD per subunit.</text>
</comment>
<evidence type="ECO:0000256" key="8">
    <source>
        <dbReference type="ARBA" id="ARBA00023004"/>
    </source>
</evidence>
<dbReference type="InterPro" id="IPR050353">
    <property type="entry name" value="PyrK_electron_transfer"/>
</dbReference>
<dbReference type="GO" id="GO:0006221">
    <property type="term" value="P:pyrimidine nucleotide biosynthetic process"/>
    <property type="evidence" value="ECO:0007669"/>
    <property type="project" value="InterPro"/>
</dbReference>
<name>A0A9D9DS77_9BACT</name>
<dbReference type="GO" id="GO:0050660">
    <property type="term" value="F:flavin adenine dinucleotide binding"/>
    <property type="evidence" value="ECO:0007669"/>
    <property type="project" value="InterPro"/>
</dbReference>
<dbReference type="Gene3D" id="2.10.240.10">
    <property type="entry name" value="Dihydroorotate dehydrogenase, electron transfer subunit"/>
    <property type="match status" value="1"/>
</dbReference>
<evidence type="ECO:0000256" key="1">
    <source>
        <dbReference type="ARBA" id="ARBA00006422"/>
    </source>
</evidence>
<evidence type="ECO:0000256" key="9">
    <source>
        <dbReference type="ARBA" id="ARBA00023014"/>
    </source>
</evidence>
<protein>
    <submittedName>
        <fullName evidence="14">Dihydroorotate dehydrogenase electron transfer subunit</fullName>
    </submittedName>
</protein>
<dbReference type="Proteomes" id="UP000823612">
    <property type="component" value="Unassembled WGS sequence"/>
</dbReference>
<dbReference type="PROSITE" id="PS51384">
    <property type="entry name" value="FAD_FR"/>
    <property type="match status" value="1"/>
</dbReference>
<dbReference type="InterPro" id="IPR039261">
    <property type="entry name" value="FNR_nucleotide-bd"/>
</dbReference>
<dbReference type="Gene3D" id="3.40.50.80">
    <property type="entry name" value="Nucleotide-binding domain of ferredoxin-NADP reductase (FNR) module"/>
    <property type="match status" value="1"/>
</dbReference>
<dbReference type="PANTHER" id="PTHR43513:SF3">
    <property type="entry name" value="DIHYDROOROTATE DEHYDROGENASE B (NAD(+)), ELECTRON TRANSFER SUBUNIT-RELATED"/>
    <property type="match status" value="1"/>
</dbReference>
<dbReference type="PANTHER" id="PTHR43513">
    <property type="entry name" value="DIHYDROOROTATE DEHYDROGENASE B (NAD(+)), ELECTRON TRANSFER SUBUNIT"/>
    <property type="match status" value="1"/>
</dbReference>
<keyword evidence="9 12" id="KW-0411">Iron-sulfur</keyword>
<evidence type="ECO:0000256" key="3">
    <source>
        <dbReference type="ARBA" id="ARBA00022630"/>
    </source>
</evidence>
<dbReference type="SUPFAM" id="SSF52343">
    <property type="entry name" value="Ferredoxin reductase-like, C-terminal NADP-linked domain"/>
    <property type="match status" value="1"/>
</dbReference>
<dbReference type="GO" id="GO:0046872">
    <property type="term" value="F:metal ion binding"/>
    <property type="evidence" value="ECO:0007669"/>
    <property type="project" value="UniProtKB-KW"/>
</dbReference>
<evidence type="ECO:0000256" key="6">
    <source>
        <dbReference type="ARBA" id="ARBA00022827"/>
    </source>
</evidence>
<dbReference type="GO" id="GO:0016491">
    <property type="term" value="F:oxidoreductase activity"/>
    <property type="evidence" value="ECO:0007669"/>
    <property type="project" value="InterPro"/>
</dbReference>
<comment type="similarity">
    <text evidence="1">Belongs to the PyrK family.</text>
</comment>
<dbReference type="InterPro" id="IPR037117">
    <property type="entry name" value="Dihydroorotate_DH_ele_sf"/>
</dbReference>
<feature type="binding site" evidence="12">
    <location>
        <position position="236"/>
    </location>
    <ligand>
        <name>[2Fe-2S] cluster</name>
        <dbReference type="ChEBI" id="CHEBI:190135"/>
    </ligand>
</feature>
<dbReference type="AlphaFoldDB" id="A0A9D9DS77"/>
<accession>A0A9D9DS77</accession>
<dbReference type="GO" id="GO:0051537">
    <property type="term" value="F:2 iron, 2 sulfur cluster binding"/>
    <property type="evidence" value="ECO:0007669"/>
    <property type="project" value="UniProtKB-KW"/>
</dbReference>
<comment type="caution">
    <text evidence="14">The sequence shown here is derived from an EMBL/GenBank/DDBJ whole genome shotgun (WGS) entry which is preliminary data.</text>
</comment>
<dbReference type="InterPro" id="IPR019480">
    <property type="entry name" value="Dihydroorotate_DH_Fe-S-bd"/>
</dbReference>
<evidence type="ECO:0000256" key="4">
    <source>
        <dbReference type="ARBA" id="ARBA00022714"/>
    </source>
</evidence>
<organism evidence="14 15">
    <name type="scientific">Candidatus Pullibacteroides excrementavium</name>
    <dbReference type="NCBI Taxonomy" id="2840905"/>
    <lineage>
        <taxon>Bacteria</taxon>
        <taxon>Pseudomonadati</taxon>
        <taxon>Bacteroidota</taxon>
        <taxon>Bacteroidia</taxon>
        <taxon>Bacteroidales</taxon>
        <taxon>Candidatus Pullibacteroides</taxon>
    </lineage>
</organism>
<keyword evidence="3 11" id="KW-0285">Flavoprotein</keyword>
<dbReference type="Gene3D" id="2.40.30.10">
    <property type="entry name" value="Translation factors"/>
    <property type="match status" value="1"/>
</dbReference>
<keyword evidence="8 12" id="KW-0408">Iron</keyword>
<evidence type="ECO:0000313" key="15">
    <source>
        <dbReference type="Proteomes" id="UP000823612"/>
    </source>
</evidence>
<dbReference type="InterPro" id="IPR012165">
    <property type="entry name" value="Cyt_c3_hydrogenase_gsu"/>
</dbReference>
<dbReference type="InterPro" id="IPR017938">
    <property type="entry name" value="Riboflavin_synthase-like_b-brl"/>
</dbReference>
<dbReference type="Pfam" id="PF00175">
    <property type="entry name" value="NAD_binding_1"/>
    <property type="match status" value="1"/>
</dbReference>
<sequence>MNVKKQISDFFVERNVSLGDNFVQLHLYTHDKLPEIDPGQFVQIQIPSSIHGWLRIPISIHDAEAEKGKIKLLVQKVGDGSRWISALHEGAKLNMVLPLGRGFSWPEISLRQEVEDPKNAAFRALLVGGGCGLAPLYYLAKCLEKEGLPFDILLGARDKERLVLANELAEIGPTGICTEDGSVGIKGLVTDHPLWKGVAYTHIYTCGPTPMMKAVAVKAKELKARCEVSLENTMACGLGACLCCVTLDAQGHNVCVCTEGPVFDAGELGW</sequence>
<reference evidence="14" key="2">
    <citation type="journal article" date="2021" name="PeerJ">
        <title>Extensive microbial diversity within the chicken gut microbiome revealed by metagenomics and culture.</title>
        <authorList>
            <person name="Gilroy R."/>
            <person name="Ravi A."/>
            <person name="Getino M."/>
            <person name="Pursley I."/>
            <person name="Horton D.L."/>
            <person name="Alikhan N.F."/>
            <person name="Baker D."/>
            <person name="Gharbi K."/>
            <person name="Hall N."/>
            <person name="Watson M."/>
            <person name="Adriaenssens E.M."/>
            <person name="Foster-Nyarko E."/>
            <person name="Jarju S."/>
            <person name="Secka A."/>
            <person name="Antonio M."/>
            <person name="Oren A."/>
            <person name="Chaudhuri R.R."/>
            <person name="La Ragione R."/>
            <person name="Hildebrand F."/>
            <person name="Pallen M.J."/>
        </authorList>
    </citation>
    <scope>NUCLEOTIDE SEQUENCE</scope>
    <source>
        <strain evidence="14">2889</strain>
    </source>
</reference>
<evidence type="ECO:0000256" key="12">
    <source>
        <dbReference type="PIRSR" id="PIRSR006816-2"/>
    </source>
</evidence>
<gene>
    <name evidence="14" type="ORF">IAB08_07950</name>
</gene>
<feature type="binding site" evidence="11">
    <location>
        <begin position="73"/>
        <end position="75"/>
    </location>
    <ligand>
        <name>FAD</name>
        <dbReference type="ChEBI" id="CHEBI:57692"/>
    </ligand>
</feature>
<evidence type="ECO:0000256" key="11">
    <source>
        <dbReference type="PIRSR" id="PIRSR006816-1"/>
    </source>
</evidence>
<dbReference type="CDD" id="cd06218">
    <property type="entry name" value="DHOD_e_trans"/>
    <property type="match status" value="1"/>
</dbReference>
<evidence type="ECO:0000313" key="14">
    <source>
        <dbReference type="EMBL" id="MBO8433202.1"/>
    </source>
</evidence>
<dbReference type="SUPFAM" id="SSF63380">
    <property type="entry name" value="Riboflavin synthase domain-like"/>
    <property type="match status" value="1"/>
</dbReference>
<keyword evidence="2" id="KW-0813">Transport</keyword>